<dbReference type="OrthoDB" id="4285266at2"/>
<dbReference type="InterPro" id="IPR001387">
    <property type="entry name" value="Cro/C1-type_HTH"/>
</dbReference>
<comment type="caution">
    <text evidence="2">The sequence shown here is derived from an EMBL/GenBank/DDBJ whole genome shotgun (WGS) entry which is preliminary data.</text>
</comment>
<dbReference type="Pfam" id="PF19054">
    <property type="entry name" value="DUF5753"/>
    <property type="match status" value="1"/>
</dbReference>
<dbReference type="Pfam" id="PF13560">
    <property type="entry name" value="HTH_31"/>
    <property type="match status" value="1"/>
</dbReference>
<evidence type="ECO:0000313" key="2">
    <source>
        <dbReference type="EMBL" id="RZS34259.1"/>
    </source>
</evidence>
<dbReference type="PROSITE" id="PS50943">
    <property type="entry name" value="HTH_CROC1"/>
    <property type="match status" value="1"/>
</dbReference>
<dbReference type="GO" id="GO:0003677">
    <property type="term" value="F:DNA binding"/>
    <property type="evidence" value="ECO:0007669"/>
    <property type="project" value="InterPro"/>
</dbReference>
<evidence type="ECO:0000259" key="1">
    <source>
        <dbReference type="PROSITE" id="PS50943"/>
    </source>
</evidence>
<dbReference type="SUPFAM" id="SSF47413">
    <property type="entry name" value="lambda repressor-like DNA-binding domains"/>
    <property type="match status" value="1"/>
</dbReference>
<gene>
    <name evidence="2" type="ORF">EV193_10946</name>
</gene>
<reference evidence="2 3" key="1">
    <citation type="submission" date="2019-02" db="EMBL/GenBank/DDBJ databases">
        <title>Genomic Encyclopedia of Type Strains, Phase IV (KMG-IV): sequencing the most valuable type-strain genomes for metagenomic binning, comparative biology and taxonomic classification.</title>
        <authorList>
            <person name="Goeker M."/>
        </authorList>
    </citation>
    <scope>NUCLEOTIDE SEQUENCE [LARGE SCALE GENOMIC DNA]</scope>
    <source>
        <strain evidence="2 3">DSM 101727</strain>
    </source>
</reference>
<dbReference type="Proteomes" id="UP000294257">
    <property type="component" value="Unassembled WGS sequence"/>
</dbReference>
<dbReference type="CDD" id="cd00093">
    <property type="entry name" value="HTH_XRE"/>
    <property type="match status" value="1"/>
</dbReference>
<feature type="domain" description="HTH cro/C1-type" evidence="1">
    <location>
        <begin position="18"/>
        <end position="72"/>
    </location>
</feature>
<dbReference type="Gene3D" id="1.10.260.40">
    <property type="entry name" value="lambda repressor-like DNA-binding domains"/>
    <property type="match status" value="1"/>
</dbReference>
<proteinExistence type="predicted"/>
<protein>
    <submittedName>
        <fullName evidence="2">Helix-turn-helix protein</fullName>
    </submittedName>
</protein>
<sequence length="278" mass="31170">MGTTPSPTFRRRRLAKKLKAIRKSTGMTLAEAALALYKQPSALSRIEKGRAKADVHLVRSMMDLYDVRDDELIELALQAAKPGWWVRYGIRDRGYIGLETEATEVLSSQLVYIPGLLQTEAYMRALFASGKVKRTKKQLDNDVAARLYRQRRITDEDSALRLHAIIDESALRKLVGGRKIMRDQLDHVVMMAEVDNVTVQVLPDALGAHDGMDGAFTILRFAEEQDSDFMYVEYTTGSIHVEKDDEVAEGKLVFDGLCEQALSPKDSVALIERVAAQL</sequence>
<name>A0A4Q7KGL7_9PSEU</name>
<dbReference type="EMBL" id="SGWQ01000009">
    <property type="protein sequence ID" value="RZS34259.1"/>
    <property type="molecule type" value="Genomic_DNA"/>
</dbReference>
<evidence type="ECO:0000313" key="3">
    <source>
        <dbReference type="Proteomes" id="UP000294257"/>
    </source>
</evidence>
<organism evidence="2 3">
    <name type="scientific">Herbihabitans rhizosphaerae</name>
    <dbReference type="NCBI Taxonomy" id="1872711"/>
    <lineage>
        <taxon>Bacteria</taxon>
        <taxon>Bacillati</taxon>
        <taxon>Actinomycetota</taxon>
        <taxon>Actinomycetes</taxon>
        <taxon>Pseudonocardiales</taxon>
        <taxon>Pseudonocardiaceae</taxon>
        <taxon>Herbihabitans</taxon>
    </lineage>
</organism>
<keyword evidence="3" id="KW-1185">Reference proteome</keyword>
<dbReference type="InterPro" id="IPR010982">
    <property type="entry name" value="Lambda_DNA-bd_dom_sf"/>
</dbReference>
<accession>A0A4Q7KGL7</accession>
<dbReference type="SMART" id="SM00530">
    <property type="entry name" value="HTH_XRE"/>
    <property type="match status" value="1"/>
</dbReference>
<dbReference type="InterPro" id="IPR043917">
    <property type="entry name" value="DUF5753"/>
</dbReference>
<dbReference type="AlphaFoldDB" id="A0A4Q7KGL7"/>